<comment type="caution">
    <text evidence="2">The sequence shown here is derived from an EMBL/GenBank/DDBJ whole genome shotgun (WGS) entry which is preliminary data.</text>
</comment>
<dbReference type="EMBL" id="JAVRHY010000028">
    <property type="protein sequence ID" value="MDT0619950.1"/>
    <property type="molecule type" value="Genomic_DNA"/>
</dbReference>
<gene>
    <name evidence="2" type="ORF">RM531_15890</name>
</gene>
<protein>
    <submittedName>
        <fullName evidence="2">Uncharacterized protein</fullName>
    </submittedName>
</protein>
<reference evidence="2 3" key="1">
    <citation type="submission" date="2023-09" db="EMBL/GenBank/DDBJ databases">
        <authorList>
            <person name="Rey-Velasco X."/>
        </authorList>
    </citation>
    <scope>NUCLEOTIDE SEQUENCE [LARGE SCALE GENOMIC DNA]</scope>
    <source>
        <strain evidence="2 3">P385</strain>
    </source>
</reference>
<evidence type="ECO:0000256" key="1">
    <source>
        <dbReference type="SAM" id="MobiDB-lite"/>
    </source>
</evidence>
<accession>A0ABU3BCX4</accession>
<feature type="compositionally biased region" description="Polar residues" evidence="1">
    <location>
        <begin position="54"/>
        <end position="63"/>
    </location>
</feature>
<dbReference type="RefSeq" id="WP_311660697.1">
    <property type="nucleotide sequence ID" value="NZ_JAVRHY010000028.1"/>
</dbReference>
<feature type="region of interest" description="Disordered" evidence="1">
    <location>
        <begin position="29"/>
        <end position="85"/>
    </location>
</feature>
<organism evidence="2 3">
    <name type="scientific">Spectribacter acetivorans</name>
    <dbReference type="NCBI Taxonomy" id="3075603"/>
    <lineage>
        <taxon>Bacteria</taxon>
        <taxon>Pseudomonadati</taxon>
        <taxon>Pseudomonadota</taxon>
        <taxon>Gammaproteobacteria</taxon>
        <taxon>Salinisphaerales</taxon>
        <taxon>Salinisphaeraceae</taxon>
        <taxon>Spectribacter</taxon>
    </lineage>
</organism>
<proteinExistence type="predicted"/>
<dbReference type="Proteomes" id="UP001259982">
    <property type="component" value="Unassembled WGS sequence"/>
</dbReference>
<evidence type="ECO:0000313" key="3">
    <source>
        <dbReference type="Proteomes" id="UP001259982"/>
    </source>
</evidence>
<sequence length="109" mass="11418">MNNGMKKIGAVGLITVGVVGMAHAQERMRVTIDPETGELISQPAHSATDHDAQTLPSASQKSGEAQDKVPLKGPRGGFVAEPPARSKSVIKATIKDGETVIHHGEESAR</sequence>
<evidence type="ECO:0000313" key="2">
    <source>
        <dbReference type="EMBL" id="MDT0619950.1"/>
    </source>
</evidence>
<name>A0ABU3BCX4_9GAMM</name>
<keyword evidence="3" id="KW-1185">Reference proteome</keyword>